<evidence type="ECO:0000313" key="3">
    <source>
        <dbReference type="EMBL" id="EJZ09075.1"/>
    </source>
</evidence>
<dbReference type="CDD" id="cd16936">
    <property type="entry name" value="HATPase_RsbW-like"/>
    <property type="match status" value="1"/>
</dbReference>
<accession>K0UVM5</accession>
<feature type="region of interest" description="Disordered" evidence="1">
    <location>
        <begin position="1"/>
        <end position="20"/>
    </location>
</feature>
<dbReference type="PANTHER" id="PTHR35526:SF3">
    <property type="entry name" value="ANTI-SIGMA-F FACTOR RSBW"/>
    <property type="match status" value="1"/>
</dbReference>
<keyword evidence="4" id="KW-1185">Reference proteome</keyword>
<dbReference type="Gene3D" id="3.30.565.10">
    <property type="entry name" value="Histidine kinase-like ATPase, C-terminal domain"/>
    <property type="match status" value="1"/>
</dbReference>
<dbReference type="Pfam" id="PF01740">
    <property type="entry name" value="STAS"/>
    <property type="match status" value="1"/>
</dbReference>
<dbReference type="PANTHER" id="PTHR35526">
    <property type="entry name" value="ANTI-SIGMA-F FACTOR RSBW-RELATED"/>
    <property type="match status" value="1"/>
</dbReference>
<protein>
    <submittedName>
        <fullName evidence="3">Anti-sigma-factor antagonist</fullName>
    </submittedName>
</protein>
<evidence type="ECO:0000256" key="1">
    <source>
        <dbReference type="SAM" id="MobiDB-lite"/>
    </source>
</evidence>
<dbReference type="PATRIC" id="fig|1194972.3.peg.2714"/>
<dbReference type="AlphaFoldDB" id="K0UVM5"/>
<sequence>MPPMREPSAVGVTATPGSGGNTTLTMAGTLDDSTYRQVRDSVISAALAVPTAVLVDVSALRVPADSGWTAFTSARWHVSTWPGVPVLLVCDDPAGRAAIARCGAARFVPVHPDPASAVAATGAAGHPRRRVAADLEGDRDSLPRVRKLVARWLTRWDRPQLVHTASTVASVFVENVLEHTADRPRLVLEATDDRVTVAVSDGSPDPAVRQEDSVSGAHTVSGLAIVAALSRSWGSTPAADGKTVWAVLGPENRL</sequence>
<dbReference type="InterPro" id="IPR036890">
    <property type="entry name" value="HATPase_C_sf"/>
</dbReference>
<comment type="caution">
    <text evidence="3">The sequence shown here is derived from an EMBL/GenBank/DDBJ whole genome shotgun (WGS) entry which is preliminary data.</text>
</comment>
<organism evidence="3 4">
    <name type="scientific">Mycolicibacterium vaccae ATCC 25954</name>
    <dbReference type="NCBI Taxonomy" id="1194972"/>
    <lineage>
        <taxon>Bacteria</taxon>
        <taxon>Bacillati</taxon>
        <taxon>Actinomycetota</taxon>
        <taxon>Actinomycetes</taxon>
        <taxon>Mycobacteriales</taxon>
        <taxon>Mycobacteriaceae</taxon>
        <taxon>Mycolicibacterium</taxon>
    </lineage>
</organism>
<proteinExistence type="predicted"/>
<dbReference type="Gene3D" id="3.30.750.24">
    <property type="entry name" value="STAS domain"/>
    <property type="match status" value="1"/>
</dbReference>
<reference evidence="3 4" key="1">
    <citation type="journal article" date="2012" name="J. Bacteriol.">
        <title>Complete Genome Sequence of Mycobacterium vaccae Type Strain ATCC 25954.</title>
        <authorList>
            <person name="Ho Y.S."/>
            <person name="Adroub S.A."/>
            <person name="Abadi M."/>
            <person name="Al Alwan B."/>
            <person name="Alkhateeb R."/>
            <person name="Gao G."/>
            <person name="Ragab A."/>
            <person name="Ali S."/>
            <person name="van Soolingen D."/>
            <person name="Bitter W."/>
            <person name="Pain A."/>
            <person name="Abdallah A.M."/>
        </authorList>
    </citation>
    <scope>NUCLEOTIDE SEQUENCE [LARGE SCALE GENOMIC DNA]</scope>
    <source>
        <strain evidence="3 4">ATCC 25954</strain>
    </source>
</reference>
<dbReference type="EMBL" id="ALQA01000025">
    <property type="protein sequence ID" value="EJZ09075.1"/>
    <property type="molecule type" value="Genomic_DNA"/>
</dbReference>
<dbReference type="InterPro" id="IPR036513">
    <property type="entry name" value="STAS_dom_sf"/>
</dbReference>
<dbReference type="SUPFAM" id="SSF52091">
    <property type="entry name" value="SpoIIaa-like"/>
    <property type="match status" value="1"/>
</dbReference>
<dbReference type="InterPro" id="IPR050267">
    <property type="entry name" value="Anti-sigma-factor_SerPK"/>
</dbReference>
<dbReference type="eggNOG" id="COG1366">
    <property type="taxonomic scope" value="Bacteria"/>
</dbReference>
<dbReference type="InterPro" id="IPR002645">
    <property type="entry name" value="STAS_dom"/>
</dbReference>
<dbReference type="RefSeq" id="WP_003932200.1">
    <property type="nucleotide sequence ID" value="NZ_JH814696.1"/>
</dbReference>
<evidence type="ECO:0000313" key="4">
    <source>
        <dbReference type="Proteomes" id="UP000006072"/>
    </source>
</evidence>
<gene>
    <name evidence="3" type="ORF">MVAC_13586</name>
</gene>
<name>K0UVM5_MYCVA</name>
<evidence type="ECO:0000259" key="2">
    <source>
        <dbReference type="Pfam" id="PF01740"/>
    </source>
</evidence>
<dbReference type="HOGENOM" id="CLU_087828_0_0_11"/>
<dbReference type="Proteomes" id="UP000006072">
    <property type="component" value="Unassembled WGS sequence"/>
</dbReference>
<feature type="domain" description="STAS" evidence="2">
    <location>
        <begin position="16"/>
        <end position="117"/>
    </location>
</feature>